<dbReference type="InterPro" id="IPR041401">
    <property type="entry name" value="TseB-like_dom"/>
</dbReference>
<dbReference type="SUPFAM" id="SSF54403">
    <property type="entry name" value="Cystatin/monellin"/>
    <property type="match status" value="2"/>
</dbReference>
<sequence>MKNWIIAGILCILVLPVLGFYQIYSHNMNDLDHAAGTAAEKAKQQYGIQNVLSVTYYHGSDAYQVVNGTRNGRRIYVWVPDQPKQADFIVRGANKGITEKQALHTLSDMKLDVKKIQSVRLGAIHNQPVWMITFLNSRNNYNYVAIYFDNGKEAQRILNV</sequence>
<proteinExistence type="predicted"/>
<accession>A0AAU8IDE2</accession>
<feature type="domain" description="Cell wall elongation regulator TseB-like" evidence="1">
    <location>
        <begin position="38"/>
        <end position="80"/>
    </location>
</feature>
<protein>
    <submittedName>
        <fullName evidence="2">DUF5590 domain-containing protein</fullName>
    </submittedName>
</protein>
<dbReference type="RefSeq" id="WP_353947814.1">
    <property type="nucleotide sequence ID" value="NZ_CP159510.1"/>
</dbReference>
<organism evidence="2">
    <name type="scientific">Sporolactobacillus sp. Y61</name>
    <dbReference type="NCBI Taxonomy" id="3160863"/>
    <lineage>
        <taxon>Bacteria</taxon>
        <taxon>Bacillati</taxon>
        <taxon>Bacillota</taxon>
        <taxon>Bacilli</taxon>
        <taxon>Bacillales</taxon>
        <taxon>Sporolactobacillaceae</taxon>
        <taxon>Sporolactobacillus</taxon>
    </lineage>
</organism>
<dbReference type="AlphaFoldDB" id="A0AAU8IDE2"/>
<name>A0AAU8IDE2_9BACL</name>
<dbReference type="Gene3D" id="3.10.450.40">
    <property type="match status" value="2"/>
</dbReference>
<gene>
    <name evidence="2" type="ORF">ABNN70_11045</name>
</gene>
<evidence type="ECO:0000259" key="1">
    <source>
        <dbReference type="Pfam" id="PF17881"/>
    </source>
</evidence>
<evidence type="ECO:0000313" key="2">
    <source>
        <dbReference type="EMBL" id="XCJ16220.1"/>
    </source>
</evidence>
<dbReference type="EMBL" id="CP159510">
    <property type="protein sequence ID" value="XCJ16220.1"/>
    <property type="molecule type" value="Genomic_DNA"/>
</dbReference>
<dbReference type="Pfam" id="PF17881">
    <property type="entry name" value="TseB"/>
    <property type="match status" value="1"/>
</dbReference>
<reference evidence="2" key="1">
    <citation type="submission" date="2024-06" db="EMBL/GenBank/DDBJ databases">
        <authorList>
            <person name="Fan A."/>
            <person name="Zhang F.Y."/>
            <person name="Zhang L."/>
        </authorList>
    </citation>
    <scope>NUCLEOTIDE SEQUENCE</scope>
    <source>
        <strain evidence="2">Y61</strain>
    </source>
</reference>
<dbReference type="InterPro" id="IPR046350">
    <property type="entry name" value="Cystatin_sf"/>
</dbReference>